<sequence length="332" mass="36671">MLKFAIVGTNWITDWWTKSAHASKQWELTAVYSRTPESGKAFAEKYNVSTIYTSIPDLIAAKDVDAVYIASPNSLHYAQAKEILHGGKHVILEKPATSTVAELDELFEIANQKGVFLIEAYRHIHEENFKTAKKLVLEQKKLGPIYGASLVYASFSSRYHNVLAGERPNIFTLDFSGGSLVDLGVYPISFAIDIFGKPNSQVYQAFMAPTGVDGGGFILLQYENFSVQINQSKAFTSTAPTEIYGEKGTISLNGVADISSVKFWSNKTKETEDFSGPVAENNMQAEAQEFARIIEGNDKAAAAKLEQFSKDVIAVTTDLRRQNGIVFKAERK</sequence>
<dbReference type="InterPro" id="IPR055170">
    <property type="entry name" value="GFO_IDH_MocA-like_dom"/>
</dbReference>
<dbReference type="InterPro" id="IPR000683">
    <property type="entry name" value="Gfo/Idh/MocA-like_OxRdtase_N"/>
</dbReference>
<dbReference type="SUPFAM" id="SSF55347">
    <property type="entry name" value="Glyceraldehyde-3-phosphate dehydrogenase-like, C-terminal domain"/>
    <property type="match status" value="1"/>
</dbReference>
<comment type="caution">
    <text evidence="4">The sequence shown here is derived from an EMBL/GenBank/DDBJ whole genome shotgun (WGS) entry which is preliminary data.</text>
</comment>
<evidence type="ECO:0000313" key="4">
    <source>
        <dbReference type="EMBL" id="KAF2157865.1"/>
    </source>
</evidence>
<dbReference type="EMBL" id="ML996081">
    <property type="protein sequence ID" value="KAF2157865.1"/>
    <property type="molecule type" value="Genomic_DNA"/>
</dbReference>
<dbReference type="AlphaFoldDB" id="A0A9P4JC25"/>
<organism evidence="4 5">
    <name type="scientific">Myriangium duriaei CBS 260.36</name>
    <dbReference type="NCBI Taxonomy" id="1168546"/>
    <lineage>
        <taxon>Eukaryota</taxon>
        <taxon>Fungi</taxon>
        <taxon>Dikarya</taxon>
        <taxon>Ascomycota</taxon>
        <taxon>Pezizomycotina</taxon>
        <taxon>Dothideomycetes</taxon>
        <taxon>Dothideomycetidae</taxon>
        <taxon>Myriangiales</taxon>
        <taxon>Myriangiaceae</taxon>
        <taxon>Myriangium</taxon>
    </lineage>
</organism>
<dbReference type="Proteomes" id="UP000799439">
    <property type="component" value="Unassembled WGS sequence"/>
</dbReference>
<dbReference type="Gene3D" id="3.40.50.720">
    <property type="entry name" value="NAD(P)-binding Rossmann-like Domain"/>
    <property type="match status" value="1"/>
</dbReference>
<dbReference type="Pfam" id="PF01408">
    <property type="entry name" value="GFO_IDH_MocA"/>
    <property type="match status" value="1"/>
</dbReference>
<gene>
    <name evidence="4" type="ORF">K461DRAFT_274098</name>
</gene>
<evidence type="ECO:0000259" key="3">
    <source>
        <dbReference type="Pfam" id="PF22725"/>
    </source>
</evidence>
<evidence type="ECO:0000313" key="5">
    <source>
        <dbReference type="Proteomes" id="UP000799439"/>
    </source>
</evidence>
<protein>
    <submittedName>
        <fullName evidence="4">Oxidoreductase YgjR</fullName>
    </submittedName>
</protein>
<feature type="domain" description="GFO/IDH/MocA-like oxidoreductase" evidence="3">
    <location>
        <begin position="130"/>
        <end position="250"/>
    </location>
</feature>
<keyword evidence="5" id="KW-1185">Reference proteome</keyword>
<dbReference type="SUPFAM" id="SSF51735">
    <property type="entry name" value="NAD(P)-binding Rossmann-fold domains"/>
    <property type="match status" value="1"/>
</dbReference>
<dbReference type="Pfam" id="PF22725">
    <property type="entry name" value="GFO_IDH_MocA_C3"/>
    <property type="match status" value="1"/>
</dbReference>
<dbReference type="OrthoDB" id="2129491at2759"/>
<comment type="similarity">
    <text evidence="1">Belongs to the Gfo/Idh/MocA family.</text>
</comment>
<reference evidence="4" key="1">
    <citation type="journal article" date="2020" name="Stud. Mycol.">
        <title>101 Dothideomycetes genomes: a test case for predicting lifestyles and emergence of pathogens.</title>
        <authorList>
            <person name="Haridas S."/>
            <person name="Albert R."/>
            <person name="Binder M."/>
            <person name="Bloem J."/>
            <person name="Labutti K."/>
            <person name="Salamov A."/>
            <person name="Andreopoulos B."/>
            <person name="Baker S."/>
            <person name="Barry K."/>
            <person name="Bills G."/>
            <person name="Bluhm B."/>
            <person name="Cannon C."/>
            <person name="Castanera R."/>
            <person name="Culley D."/>
            <person name="Daum C."/>
            <person name="Ezra D."/>
            <person name="Gonzalez J."/>
            <person name="Henrissat B."/>
            <person name="Kuo A."/>
            <person name="Liang C."/>
            <person name="Lipzen A."/>
            <person name="Lutzoni F."/>
            <person name="Magnuson J."/>
            <person name="Mondo S."/>
            <person name="Nolan M."/>
            <person name="Ohm R."/>
            <person name="Pangilinan J."/>
            <person name="Park H.-J."/>
            <person name="Ramirez L."/>
            <person name="Alfaro M."/>
            <person name="Sun H."/>
            <person name="Tritt A."/>
            <person name="Yoshinaga Y."/>
            <person name="Zwiers L.-H."/>
            <person name="Turgeon B."/>
            <person name="Goodwin S."/>
            <person name="Spatafora J."/>
            <person name="Crous P."/>
            <person name="Grigoriev I."/>
        </authorList>
    </citation>
    <scope>NUCLEOTIDE SEQUENCE</scope>
    <source>
        <strain evidence="4">CBS 260.36</strain>
    </source>
</reference>
<dbReference type="GO" id="GO:0000166">
    <property type="term" value="F:nucleotide binding"/>
    <property type="evidence" value="ECO:0007669"/>
    <property type="project" value="InterPro"/>
</dbReference>
<accession>A0A9P4JC25</accession>
<dbReference type="Gene3D" id="3.30.360.10">
    <property type="entry name" value="Dihydrodipicolinate Reductase, domain 2"/>
    <property type="match status" value="1"/>
</dbReference>
<feature type="domain" description="Gfo/Idh/MocA-like oxidoreductase N-terminal" evidence="2">
    <location>
        <begin position="2"/>
        <end position="119"/>
    </location>
</feature>
<dbReference type="InterPro" id="IPR036291">
    <property type="entry name" value="NAD(P)-bd_dom_sf"/>
</dbReference>
<evidence type="ECO:0000259" key="2">
    <source>
        <dbReference type="Pfam" id="PF01408"/>
    </source>
</evidence>
<proteinExistence type="inferred from homology"/>
<evidence type="ECO:0000256" key="1">
    <source>
        <dbReference type="ARBA" id="ARBA00010928"/>
    </source>
</evidence>
<dbReference type="PANTHER" id="PTHR43054">
    <property type="match status" value="1"/>
</dbReference>
<dbReference type="PANTHER" id="PTHR43054:SF1">
    <property type="entry name" value="SCYLLO-INOSITOL 2-DEHYDROGENASE (NADP(+)) IOLU"/>
    <property type="match status" value="1"/>
</dbReference>
<name>A0A9P4JC25_9PEZI</name>